<organism evidence="1">
    <name type="scientific">marine metagenome</name>
    <dbReference type="NCBI Taxonomy" id="408172"/>
    <lineage>
        <taxon>unclassified sequences</taxon>
        <taxon>metagenomes</taxon>
        <taxon>ecological metagenomes</taxon>
    </lineage>
</organism>
<gene>
    <name evidence="1" type="ORF">METZ01_LOCUS272027</name>
</gene>
<evidence type="ECO:0000313" key="1">
    <source>
        <dbReference type="EMBL" id="SVC19173.1"/>
    </source>
</evidence>
<reference evidence="1" key="1">
    <citation type="submission" date="2018-05" db="EMBL/GenBank/DDBJ databases">
        <authorList>
            <person name="Lanie J.A."/>
            <person name="Ng W.-L."/>
            <person name="Kazmierczak K.M."/>
            <person name="Andrzejewski T.M."/>
            <person name="Davidsen T.M."/>
            <person name="Wayne K.J."/>
            <person name="Tettelin H."/>
            <person name="Glass J.I."/>
            <person name="Rusch D."/>
            <person name="Podicherti R."/>
            <person name="Tsui H.-C.T."/>
            <person name="Winkler M.E."/>
        </authorList>
    </citation>
    <scope>NUCLEOTIDE SEQUENCE</scope>
</reference>
<dbReference type="EMBL" id="UINC01078264">
    <property type="protein sequence ID" value="SVC19173.1"/>
    <property type="molecule type" value="Genomic_DNA"/>
</dbReference>
<dbReference type="AlphaFoldDB" id="A0A382K6M2"/>
<name>A0A382K6M2_9ZZZZ</name>
<sequence length="31" mass="3394">MYDRLLTVEEIKEDIEGALLGVESTGKLATV</sequence>
<protein>
    <submittedName>
        <fullName evidence="1">Uncharacterized protein</fullName>
    </submittedName>
</protein>
<proteinExistence type="predicted"/>
<accession>A0A382K6M2</accession>